<evidence type="ECO:0000256" key="1">
    <source>
        <dbReference type="SAM" id="Phobius"/>
    </source>
</evidence>
<sequence length="208" mass="25194">MKEEKAREDLKEILSREEYQIYYKDNRNTLQVFWDDLKAWLAEMLAKFFPSMEATSSVAGNILIVVISVAIAILLIIFIFFAVRYRQRRIVGKQQPFRSSNELQWSYQEHLKQAKIQEELNDYSLSTRHLFLALLLYFHEKNWLEARIWKTNWEYYEELRTAKEESAELFFNFALLFDRATYGKQQILKDEYSLYRDKALKWLEEEDV</sequence>
<organism evidence="2 3">
    <name type="scientific">Sutcliffiella tianshenii</name>
    <dbReference type="NCBI Taxonomy" id="1463404"/>
    <lineage>
        <taxon>Bacteria</taxon>
        <taxon>Bacillati</taxon>
        <taxon>Bacillota</taxon>
        <taxon>Bacilli</taxon>
        <taxon>Bacillales</taxon>
        <taxon>Bacillaceae</taxon>
        <taxon>Sutcliffiella</taxon>
    </lineage>
</organism>
<comment type="caution">
    <text evidence="2">The sequence shown here is derived from an EMBL/GenBank/DDBJ whole genome shotgun (WGS) entry which is preliminary data.</text>
</comment>
<evidence type="ECO:0000313" key="3">
    <source>
        <dbReference type="Proteomes" id="UP000737402"/>
    </source>
</evidence>
<reference evidence="2 3" key="1">
    <citation type="submission" date="2021-01" db="EMBL/GenBank/DDBJ databases">
        <title>Genomic Encyclopedia of Type Strains, Phase IV (KMG-IV): sequencing the most valuable type-strain genomes for metagenomic binning, comparative biology and taxonomic classification.</title>
        <authorList>
            <person name="Goeker M."/>
        </authorList>
    </citation>
    <scope>NUCLEOTIDE SEQUENCE [LARGE SCALE GENOMIC DNA]</scope>
    <source>
        <strain evidence="2 3">DSM 25879</strain>
    </source>
</reference>
<keyword evidence="1" id="KW-1133">Transmembrane helix</keyword>
<evidence type="ECO:0008006" key="4">
    <source>
        <dbReference type="Google" id="ProtNLM"/>
    </source>
</evidence>
<keyword evidence="1" id="KW-0812">Transmembrane</keyword>
<accession>A0ABS2NXJ9</accession>
<keyword evidence="1" id="KW-0472">Membrane</keyword>
<evidence type="ECO:0000313" key="2">
    <source>
        <dbReference type="EMBL" id="MBM7619187.1"/>
    </source>
</evidence>
<gene>
    <name evidence="2" type="ORF">JOC95_001036</name>
</gene>
<proteinExistence type="predicted"/>
<dbReference type="EMBL" id="JAFBED010000002">
    <property type="protein sequence ID" value="MBM7619187.1"/>
    <property type="molecule type" value="Genomic_DNA"/>
</dbReference>
<dbReference type="Proteomes" id="UP000737402">
    <property type="component" value="Unassembled WGS sequence"/>
</dbReference>
<name>A0ABS2NXJ9_9BACI</name>
<feature type="transmembrane region" description="Helical" evidence="1">
    <location>
        <begin position="58"/>
        <end position="83"/>
    </location>
</feature>
<protein>
    <recommendedName>
        <fullName evidence="4">DUF4129 domain-containing protein</fullName>
    </recommendedName>
</protein>
<keyword evidence="3" id="KW-1185">Reference proteome</keyword>
<dbReference type="RefSeq" id="WP_204414084.1">
    <property type="nucleotide sequence ID" value="NZ_JAFBED010000002.1"/>
</dbReference>